<name>A0AAN9IJN8_CROPI</name>
<protein>
    <submittedName>
        <fullName evidence="1">Uncharacterized protein</fullName>
    </submittedName>
</protein>
<sequence>MTAILSPIFPTHFLAHFPLNFSFPSKLFVLISSQFSRFSLLLRVTVPSQFSHFTPPLTPPSTSSSVTTASVTTASFSFCLHHHRLLQPLSRISFNRFESSLFFAGSFNLRLHALQPQKIAKSQAMD</sequence>
<keyword evidence="2" id="KW-1185">Reference proteome</keyword>
<proteinExistence type="predicted"/>
<accession>A0AAN9IJN8</accession>
<comment type="caution">
    <text evidence="1">The sequence shown here is derived from an EMBL/GenBank/DDBJ whole genome shotgun (WGS) entry which is preliminary data.</text>
</comment>
<gene>
    <name evidence="1" type="ORF">RIF29_09500</name>
</gene>
<reference evidence="1 2" key="1">
    <citation type="submission" date="2024-01" db="EMBL/GenBank/DDBJ databases">
        <title>The genomes of 5 underutilized Papilionoideae crops provide insights into root nodulation and disease resistanc.</title>
        <authorList>
            <person name="Yuan L."/>
        </authorList>
    </citation>
    <scope>NUCLEOTIDE SEQUENCE [LARGE SCALE GENOMIC DNA]</scope>
    <source>
        <strain evidence="1">ZHUSHIDOU_FW_LH</strain>
        <tissue evidence="1">Leaf</tissue>
    </source>
</reference>
<dbReference type="EMBL" id="JAYWIO010000002">
    <property type="protein sequence ID" value="KAK7281469.1"/>
    <property type="molecule type" value="Genomic_DNA"/>
</dbReference>
<dbReference type="Proteomes" id="UP001372338">
    <property type="component" value="Unassembled WGS sequence"/>
</dbReference>
<organism evidence="1 2">
    <name type="scientific">Crotalaria pallida</name>
    <name type="common">Smooth rattlebox</name>
    <name type="synonym">Crotalaria striata</name>
    <dbReference type="NCBI Taxonomy" id="3830"/>
    <lineage>
        <taxon>Eukaryota</taxon>
        <taxon>Viridiplantae</taxon>
        <taxon>Streptophyta</taxon>
        <taxon>Embryophyta</taxon>
        <taxon>Tracheophyta</taxon>
        <taxon>Spermatophyta</taxon>
        <taxon>Magnoliopsida</taxon>
        <taxon>eudicotyledons</taxon>
        <taxon>Gunneridae</taxon>
        <taxon>Pentapetalae</taxon>
        <taxon>rosids</taxon>
        <taxon>fabids</taxon>
        <taxon>Fabales</taxon>
        <taxon>Fabaceae</taxon>
        <taxon>Papilionoideae</taxon>
        <taxon>50 kb inversion clade</taxon>
        <taxon>genistoids sensu lato</taxon>
        <taxon>core genistoids</taxon>
        <taxon>Crotalarieae</taxon>
        <taxon>Crotalaria</taxon>
    </lineage>
</organism>
<evidence type="ECO:0000313" key="2">
    <source>
        <dbReference type="Proteomes" id="UP001372338"/>
    </source>
</evidence>
<evidence type="ECO:0000313" key="1">
    <source>
        <dbReference type="EMBL" id="KAK7281469.1"/>
    </source>
</evidence>
<dbReference type="AlphaFoldDB" id="A0AAN9IJN8"/>